<dbReference type="FunFam" id="3.40.50.300:FF:000838">
    <property type="entry name" value="ABC multidrug transporter (Eurofung)"/>
    <property type="match status" value="1"/>
</dbReference>
<dbReference type="GO" id="GO:0016020">
    <property type="term" value="C:membrane"/>
    <property type="evidence" value="ECO:0007669"/>
    <property type="project" value="UniProtKB-SubCell"/>
</dbReference>
<dbReference type="OrthoDB" id="6500128at2759"/>
<comment type="caution">
    <text evidence="9">The sequence shown here is derived from an EMBL/GenBank/DDBJ whole genome shotgun (WGS) entry which is preliminary data.</text>
</comment>
<evidence type="ECO:0000256" key="5">
    <source>
        <dbReference type="ARBA" id="ARBA00022840"/>
    </source>
</evidence>
<dbReference type="InterPro" id="IPR050173">
    <property type="entry name" value="ABC_transporter_C-like"/>
</dbReference>
<dbReference type="PANTHER" id="PTHR24223">
    <property type="entry name" value="ATP-BINDING CASSETTE SUB-FAMILY C"/>
    <property type="match status" value="1"/>
</dbReference>
<keyword evidence="6" id="KW-1133">Transmembrane helix</keyword>
<dbReference type="InterPro" id="IPR003593">
    <property type="entry name" value="AAA+_ATPase"/>
</dbReference>
<sequence>MDGVQPPADWPTRGEIEFRNYSMRYIPDQALVLKSVSFTIKSGERIGIVGRTGAGKSSLTRALFRLVEGEGGSILIDGVDIATLRADSLRPNITIIPQDATLFDGSVRANLDPLKQFSIEDMWAALIKADMVGVINSENMHDKARKIDDDSDWYIGESNWVGGSTLTSGQRQLFSLARALMRKRKILVLDEATADVDLKTDKTIHDVIHKEFAGCTILTIAHRLETVMSSDRIIVMDHGSVAEFDTPANLLAKGGLFAELFKSNDFANT</sequence>
<evidence type="ECO:0000256" key="3">
    <source>
        <dbReference type="ARBA" id="ARBA00022692"/>
    </source>
</evidence>
<keyword evidence="3" id="KW-0812">Transmembrane</keyword>
<dbReference type="EMBL" id="MCFD01000010">
    <property type="protein sequence ID" value="ORX68373.1"/>
    <property type="molecule type" value="Genomic_DNA"/>
</dbReference>
<dbReference type="GO" id="GO:0042626">
    <property type="term" value="F:ATPase-coupled transmembrane transporter activity"/>
    <property type="evidence" value="ECO:0007669"/>
    <property type="project" value="TreeGrafter"/>
</dbReference>
<dbReference type="PROSITE" id="PS50893">
    <property type="entry name" value="ABC_TRANSPORTER_2"/>
    <property type="match status" value="1"/>
</dbReference>
<reference evidence="9 10" key="1">
    <citation type="submission" date="2016-07" db="EMBL/GenBank/DDBJ databases">
        <title>Pervasive Adenine N6-methylation of Active Genes in Fungi.</title>
        <authorList>
            <consortium name="DOE Joint Genome Institute"/>
            <person name="Mondo S.J."/>
            <person name="Dannebaum R.O."/>
            <person name="Kuo R.C."/>
            <person name="Labutti K."/>
            <person name="Haridas S."/>
            <person name="Kuo A."/>
            <person name="Salamov A."/>
            <person name="Ahrendt S.R."/>
            <person name="Lipzen A."/>
            <person name="Sullivan W."/>
            <person name="Andreopoulos W.B."/>
            <person name="Clum A."/>
            <person name="Lindquist E."/>
            <person name="Daum C."/>
            <person name="Ramamoorthy G.K."/>
            <person name="Gryganskyi A."/>
            <person name="Culley D."/>
            <person name="Magnuson J.K."/>
            <person name="James T.Y."/>
            <person name="O'Malley M.A."/>
            <person name="Stajich J.E."/>
            <person name="Spatafora J.W."/>
            <person name="Visel A."/>
            <person name="Grigoriev I.V."/>
        </authorList>
    </citation>
    <scope>NUCLEOTIDE SEQUENCE [LARGE SCALE GENOMIC DNA]</scope>
    <source>
        <strain evidence="9 10">ATCC 12442</strain>
    </source>
</reference>
<dbReference type="GO" id="GO:0016887">
    <property type="term" value="F:ATP hydrolysis activity"/>
    <property type="evidence" value="ECO:0007669"/>
    <property type="project" value="InterPro"/>
</dbReference>
<dbReference type="STRING" id="61395.A0A1Y1W475"/>
<evidence type="ECO:0000313" key="9">
    <source>
        <dbReference type="EMBL" id="ORX68373.1"/>
    </source>
</evidence>
<protein>
    <submittedName>
        <fullName evidence="9">MRP3s1 protein</fullName>
    </submittedName>
</protein>
<dbReference type="AlphaFoldDB" id="A0A1Y1W475"/>
<feature type="domain" description="ABC transporter" evidence="8">
    <location>
        <begin position="16"/>
        <end position="263"/>
    </location>
</feature>
<proteinExistence type="predicted"/>
<dbReference type="InterPro" id="IPR027417">
    <property type="entry name" value="P-loop_NTPase"/>
</dbReference>
<evidence type="ECO:0000256" key="6">
    <source>
        <dbReference type="ARBA" id="ARBA00022989"/>
    </source>
</evidence>
<gene>
    <name evidence="9" type="ORF">DL89DRAFT_225131</name>
</gene>
<evidence type="ECO:0000256" key="7">
    <source>
        <dbReference type="ARBA" id="ARBA00023136"/>
    </source>
</evidence>
<dbReference type="RefSeq" id="XP_040742187.1">
    <property type="nucleotide sequence ID" value="XM_040884730.1"/>
</dbReference>
<keyword evidence="2" id="KW-0813">Transport</keyword>
<name>A0A1Y1W475_9FUNG</name>
<evidence type="ECO:0000256" key="2">
    <source>
        <dbReference type="ARBA" id="ARBA00022448"/>
    </source>
</evidence>
<organism evidence="9 10">
    <name type="scientific">Linderina pennispora</name>
    <dbReference type="NCBI Taxonomy" id="61395"/>
    <lineage>
        <taxon>Eukaryota</taxon>
        <taxon>Fungi</taxon>
        <taxon>Fungi incertae sedis</taxon>
        <taxon>Zoopagomycota</taxon>
        <taxon>Kickxellomycotina</taxon>
        <taxon>Kickxellomycetes</taxon>
        <taxon>Kickxellales</taxon>
        <taxon>Kickxellaceae</taxon>
        <taxon>Linderina</taxon>
    </lineage>
</organism>
<keyword evidence="4" id="KW-0547">Nucleotide-binding</keyword>
<dbReference type="SMART" id="SM00382">
    <property type="entry name" value="AAA"/>
    <property type="match status" value="1"/>
</dbReference>
<dbReference type="Proteomes" id="UP000193922">
    <property type="component" value="Unassembled WGS sequence"/>
</dbReference>
<dbReference type="Gene3D" id="3.40.50.300">
    <property type="entry name" value="P-loop containing nucleotide triphosphate hydrolases"/>
    <property type="match status" value="1"/>
</dbReference>
<dbReference type="SUPFAM" id="SSF52540">
    <property type="entry name" value="P-loop containing nucleoside triphosphate hydrolases"/>
    <property type="match status" value="1"/>
</dbReference>
<keyword evidence="5" id="KW-0067">ATP-binding</keyword>
<evidence type="ECO:0000259" key="8">
    <source>
        <dbReference type="PROSITE" id="PS50893"/>
    </source>
</evidence>
<evidence type="ECO:0000256" key="4">
    <source>
        <dbReference type="ARBA" id="ARBA00022741"/>
    </source>
</evidence>
<dbReference type="GeneID" id="63801378"/>
<evidence type="ECO:0000313" key="10">
    <source>
        <dbReference type="Proteomes" id="UP000193922"/>
    </source>
</evidence>
<dbReference type="InterPro" id="IPR003439">
    <property type="entry name" value="ABC_transporter-like_ATP-bd"/>
</dbReference>
<dbReference type="GO" id="GO:0005524">
    <property type="term" value="F:ATP binding"/>
    <property type="evidence" value="ECO:0007669"/>
    <property type="project" value="UniProtKB-KW"/>
</dbReference>
<comment type="subcellular location">
    <subcellularLocation>
        <location evidence="1">Membrane</location>
        <topology evidence="1">Multi-pass membrane protein</topology>
    </subcellularLocation>
</comment>
<accession>A0A1Y1W475</accession>
<evidence type="ECO:0000256" key="1">
    <source>
        <dbReference type="ARBA" id="ARBA00004141"/>
    </source>
</evidence>
<keyword evidence="7" id="KW-0472">Membrane</keyword>
<dbReference type="CDD" id="cd03244">
    <property type="entry name" value="ABCC_MRP_domain2"/>
    <property type="match status" value="1"/>
</dbReference>
<keyword evidence="10" id="KW-1185">Reference proteome</keyword>
<dbReference type="Pfam" id="PF00005">
    <property type="entry name" value="ABC_tran"/>
    <property type="match status" value="1"/>
</dbReference>